<dbReference type="STRING" id="1884261.A0A5C3QA65"/>
<keyword evidence="2" id="KW-0539">Nucleus</keyword>
<dbReference type="InterPro" id="IPR001138">
    <property type="entry name" value="Zn2Cys6_DnaBD"/>
</dbReference>
<proteinExistence type="predicted"/>
<dbReference type="GO" id="GO:0003677">
    <property type="term" value="F:DNA binding"/>
    <property type="evidence" value="ECO:0007669"/>
    <property type="project" value="InterPro"/>
</dbReference>
<dbReference type="PROSITE" id="PS50048">
    <property type="entry name" value="ZN2_CY6_FUNGAL_2"/>
    <property type="match status" value="1"/>
</dbReference>
<keyword evidence="1" id="KW-0479">Metal-binding</keyword>
<evidence type="ECO:0000256" key="3">
    <source>
        <dbReference type="SAM" id="MobiDB-lite"/>
    </source>
</evidence>
<dbReference type="EMBL" id="ML178836">
    <property type="protein sequence ID" value="TFK98955.1"/>
    <property type="molecule type" value="Genomic_DNA"/>
</dbReference>
<feature type="region of interest" description="Disordered" evidence="3">
    <location>
        <begin position="740"/>
        <end position="790"/>
    </location>
</feature>
<feature type="compositionally biased region" description="Pro residues" evidence="3">
    <location>
        <begin position="770"/>
        <end position="783"/>
    </location>
</feature>
<gene>
    <name evidence="5" type="ORF">BDV98DRAFT_606445</name>
</gene>
<dbReference type="SUPFAM" id="SSF57701">
    <property type="entry name" value="Zn2/Cys6 DNA-binding domain"/>
    <property type="match status" value="1"/>
</dbReference>
<dbReference type="AlphaFoldDB" id="A0A5C3QA65"/>
<dbReference type="OrthoDB" id="4456959at2759"/>
<dbReference type="SMART" id="SM00066">
    <property type="entry name" value="GAL4"/>
    <property type="match status" value="1"/>
</dbReference>
<dbReference type="SMART" id="SM00906">
    <property type="entry name" value="Fungal_trans"/>
    <property type="match status" value="1"/>
</dbReference>
<dbReference type="GO" id="GO:0000981">
    <property type="term" value="F:DNA-binding transcription factor activity, RNA polymerase II-specific"/>
    <property type="evidence" value="ECO:0007669"/>
    <property type="project" value="InterPro"/>
</dbReference>
<protein>
    <submittedName>
        <fullName evidence="5">Fungal-specific transcription factor domain-containing protein</fullName>
    </submittedName>
</protein>
<dbReference type="PROSITE" id="PS00463">
    <property type="entry name" value="ZN2_CY6_FUNGAL_1"/>
    <property type="match status" value="1"/>
</dbReference>
<reference evidence="5 6" key="1">
    <citation type="journal article" date="2019" name="Nat. Ecol. Evol.">
        <title>Megaphylogeny resolves global patterns of mushroom evolution.</title>
        <authorList>
            <person name="Varga T."/>
            <person name="Krizsan K."/>
            <person name="Foldi C."/>
            <person name="Dima B."/>
            <person name="Sanchez-Garcia M."/>
            <person name="Sanchez-Ramirez S."/>
            <person name="Szollosi G.J."/>
            <person name="Szarkandi J.G."/>
            <person name="Papp V."/>
            <person name="Albert L."/>
            <person name="Andreopoulos W."/>
            <person name="Angelini C."/>
            <person name="Antonin V."/>
            <person name="Barry K.W."/>
            <person name="Bougher N.L."/>
            <person name="Buchanan P."/>
            <person name="Buyck B."/>
            <person name="Bense V."/>
            <person name="Catcheside P."/>
            <person name="Chovatia M."/>
            <person name="Cooper J."/>
            <person name="Damon W."/>
            <person name="Desjardin D."/>
            <person name="Finy P."/>
            <person name="Geml J."/>
            <person name="Haridas S."/>
            <person name="Hughes K."/>
            <person name="Justo A."/>
            <person name="Karasinski D."/>
            <person name="Kautmanova I."/>
            <person name="Kiss B."/>
            <person name="Kocsube S."/>
            <person name="Kotiranta H."/>
            <person name="LaButti K.M."/>
            <person name="Lechner B.E."/>
            <person name="Liimatainen K."/>
            <person name="Lipzen A."/>
            <person name="Lukacs Z."/>
            <person name="Mihaltcheva S."/>
            <person name="Morgado L.N."/>
            <person name="Niskanen T."/>
            <person name="Noordeloos M.E."/>
            <person name="Ohm R.A."/>
            <person name="Ortiz-Santana B."/>
            <person name="Ovrebo C."/>
            <person name="Racz N."/>
            <person name="Riley R."/>
            <person name="Savchenko A."/>
            <person name="Shiryaev A."/>
            <person name="Soop K."/>
            <person name="Spirin V."/>
            <person name="Szebenyi C."/>
            <person name="Tomsovsky M."/>
            <person name="Tulloss R.E."/>
            <person name="Uehling J."/>
            <person name="Grigoriev I.V."/>
            <person name="Vagvolgyi C."/>
            <person name="Papp T."/>
            <person name="Martin F.M."/>
            <person name="Miettinen O."/>
            <person name="Hibbett D.S."/>
            <person name="Nagy L.G."/>
        </authorList>
    </citation>
    <scope>NUCLEOTIDE SEQUENCE [LARGE SCALE GENOMIC DNA]</scope>
    <source>
        <strain evidence="5 6">CBS 309.79</strain>
    </source>
</reference>
<dbReference type="Pfam" id="PF00172">
    <property type="entry name" value="Zn_clus"/>
    <property type="match status" value="1"/>
</dbReference>
<sequence>MSSPISDRHESDGQRIEALPTRGSKRKRLQGACDACRKRKIRCDRANMPNECSNCIAFNIACTQNLNKATVARRIEATRVVSTTTHDSAAELATLRARVKKLESLLTLTQPSSDLSSDAHESEASGSGPGRSVSPTADEEDTHDDLRKLVDSIYNNQSQYFAQSDIHTLQRDILQIASYARSLEEEPLAYLESHLQPRQQQPESRTQLVGNELPGNYNNHFGSQALFEKDSFSKLGQKSLPDEREVDCLANHMRHLGVNPTHRKFFGKSSEIVLIDNTFKLKAEVLGERKSPEAPPPPRRQLFWELLALSPPVVEQPILEFPDDDLLYTLVDIYFAKFNVLLPFLHKPTFLRNLAEGLHHTEIMFGALVLAVCSLAAAHASEDPRVMTEGYPLPFSRGLKYAMQIWQIRKPLYGPMSLHEIQLLCTILHVNYAGERIYFMIGATLRYMQGLGIHRAAGTSKNTVDGELWRRAFWTLVCIDRIVSSFVGRPCSLPDEDYDLDWPIECDDEYWEDPSRPFVQPPGAGPSIIQHFTQFIKLCIILGNTHRTIYASKKPKIFMHAKDEDWQRRVIMQLDSELNKWQEALPAHLRWNPAQPDHTLLEQSATLQGYCHFIRISIHRPFISPDDASVAPLPLLISTNAARGLCQIMHCLKERGIVPMSYLQAVGFISGIIMLLNLWASVRHNRPVDWDKDMSYVDKCMGLMELAEERWSSGGRFWDILNQLRWIPVDETHLHIVYPPTSSVRDQPRPPPPQNARAHHGYTTHDSVSPPDPTPTNPGPAPTPSGAANQMYYDPQYTQQQPQQQQYHGSIDEGYRSAHSNEMHQHWIASSFGGLDERQLALGLVLIWFAFQVMQASQSLAQSYSYPYAGQGGQMYAGIDNYQNVVTGMMNSAHGGVHGNGFSDRLMDAFYGGKLD</sequence>
<dbReference type="GO" id="GO:0008270">
    <property type="term" value="F:zinc ion binding"/>
    <property type="evidence" value="ECO:0007669"/>
    <property type="project" value="InterPro"/>
</dbReference>
<dbReference type="InterPro" id="IPR036864">
    <property type="entry name" value="Zn2-C6_fun-type_DNA-bd_sf"/>
</dbReference>
<feature type="region of interest" description="Disordered" evidence="3">
    <location>
        <begin position="110"/>
        <end position="143"/>
    </location>
</feature>
<feature type="domain" description="Zn(2)-C6 fungal-type" evidence="4">
    <location>
        <begin position="32"/>
        <end position="64"/>
    </location>
</feature>
<dbReference type="CDD" id="cd00067">
    <property type="entry name" value="GAL4"/>
    <property type="match status" value="1"/>
</dbReference>
<evidence type="ECO:0000259" key="4">
    <source>
        <dbReference type="PROSITE" id="PS50048"/>
    </source>
</evidence>
<accession>A0A5C3QA65</accession>
<evidence type="ECO:0000256" key="2">
    <source>
        <dbReference type="ARBA" id="ARBA00023242"/>
    </source>
</evidence>
<dbReference type="PANTHER" id="PTHR46910">
    <property type="entry name" value="TRANSCRIPTION FACTOR PDR1"/>
    <property type="match status" value="1"/>
</dbReference>
<evidence type="ECO:0000313" key="5">
    <source>
        <dbReference type="EMBL" id="TFK98955.1"/>
    </source>
</evidence>
<evidence type="ECO:0000256" key="1">
    <source>
        <dbReference type="ARBA" id="ARBA00022723"/>
    </source>
</evidence>
<keyword evidence="6" id="KW-1185">Reference proteome</keyword>
<dbReference type="PANTHER" id="PTHR46910:SF38">
    <property type="entry name" value="ZN(2)-C6 FUNGAL-TYPE DOMAIN-CONTAINING PROTEIN"/>
    <property type="match status" value="1"/>
</dbReference>
<dbReference type="GO" id="GO:0006351">
    <property type="term" value="P:DNA-templated transcription"/>
    <property type="evidence" value="ECO:0007669"/>
    <property type="project" value="InterPro"/>
</dbReference>
<dbReference type="InterPro" id="IPR007219">
    <property type="entry name" value="XnlR_reg_dom"/>
</dbReference>
<dbReference type="CDD" id="cd12148">
    <property type="entry name" value="fungal_TF_MHR"/>
    <property type="match status" value="1"/>
</dbReference>
<dbReference type="Proteomes" id="UP000305067">
    <property type="component" value="Unassembled WGS sequence"/>
</dbReference>
<organism evidence="5 6">
    <name type="scientific">Pterulicium gracile</name>
    <dbReference type="NCBI Taxonomy" id="1884261"/>
    <lineage>
        <taxon>Eukaryota</taxon>
        <taxon>Fungi</taxon>
        <taxon>Dikarya</taxon>
        <taxon>Basidiomycota</taxon>
        <taxon>Agaricomycotina</taxon>
        <taxon>Agaricomycetes</taxon>
        <taxon>Agaricomycetidae</taxon>
        <taxon>Agaricales</taxon>
        <taxon>Pleurotineae</taxon>
        <taxon>Pterulaceae</taxon>
        <taxon>Pterulicium</taxon>
    </lineage>
</organism>
<dbReference type="Gene3D" id="4.10.240.10">
    <property type="entry name" value="Zn(2)-C6 fungal-type DNA-binding domain"/>
    <property type="match status" value="1"/>
</dbReference>
<dbReference type="Pfam" id="PF04082">
    <property type="entry name" value="Fungal_trans"/>
    <property type="match status" value="1"/>
</dbReference>
<dbReference type="InterPro" id="IPR050987">
    <property type="entry name" value="AtrR-like"/>
</dbReference>
<name>A0A5C3QA65_9AGAR</name>
<evidence type="ECO:0000313" key="6">
    <source>
        <dbReference type="Proteomes" id="UP000305067"/>
    </source>
</evidence>